<dbReference type="RefSeq" id="WP_105595591.1">
    <property type="nucleotide sequence ID" value="NZ_PDET01000029.1"/>
</dbReference>
<evidence type="ECO:0008006" key="3">
    <source>
        <dbReference type="Google" id="ProtNLM"/>
    </source>
</evidence>
<dbReference type="Proteomes" id="UP000239181">
    <property type="component" value="Unassembled WGS sequence"/>
</dbReference>
<evidence type="ECO:0000313" key="1">
    <source>
        <dbReference type="EMBL" id="PRD12626.1"/>
    </source>
</evidence>
<accession>A0A2S9I4A0</accession>
<evidence type="ECO:0000313" key="2">
    <source>
        <dbReference type="Proteomes" id="UP000239181"/>
    </source>
</evidence>
<comment type="caution">
    <text evidence="1">The sequence shown here is derived from an EMBL/GenBank/DDBJ whole genome shotgun (WGS) entry which is preliminary data.</text>
</comment>
<organism evidence="1 2">
    <name type="scientific">Pantoea coffeiphila</name>
    <dbReference type="NCBI Taxonomy" id="1465635"/>
    <lineage>
        <taxon>Bacteria</taxon>
        <taxon>Pseudomonadati</taxon>
        <taxon>Pseudomonadota</taxon>
        <taxon>Gammaproteobacteria</taxon>
        <taxon>Enterobacterales</taxon>
        <taxon>Erwiniaceae</taxon>
        <taxon>Pantoea</taxon>
    </lineage>
</organism>
<reference evidence="1 2" key="1">
    <citation type="submission" date="2017-10" db="EMBL/GenBank/DDBJ databases">
        <title>Draft genome of two endophytic bacteria isolated from 'guarana' Paullinia cupana (Mart.) Ducke.</title>
        <authorList>
            <person name="Siqueira K.A."/>
            <person name="Liotti R.G."/>
            <person name="Mendes T.A."/>
            <person name="Soares M.A."/>
        </authorList>
    </citation>
    <scope>NUCLEOTIDE SEQUENCE [LARGE SCALE GENOMIC DNA]</scope>
    <source>
        <strain evidence="1 2">342</strain>
    </source>
</reference>
<dbReference type="OrthoDB" id="6506932at2"/>
<keyword evidence="2" id="KW-1185">Reference proteome</keyword>
<protein>
    <recommendedName>
        <fullName evidence="3">DUF4754 domain-containing protein</fullName>
    </recommendedName>
</protein>
<dbReference type="EMBL" id="PDET01000029">
    <property type="protein sequence ID" value="PRD12626.1"/>
    <property type="molecule type" value="Genomic_DNA"/>
</dbReference>
<name>A0A2S9I4A0_9GAMM</name>
<dbReference type="AlphaFoldDB" id="A0A2S9I4A0"/>
<sequence>MKKAYAVLINELLQQYHYKKENLNSAIATAEAVRQLSLNDYAFRLSIGMEGLASVARAAGDDVSADALESLVSLCNCGEIPSPVSLEHFSA</sequence>
<gene>
    <name evidence="1" type="ORF">CQW29_25680</name>
</gene>
<proteinExistence type="predicted"/>